<dbReference type="InterPro" id="IPR000682">
    <property type="entry name" value="PCMT"/>
</dbReference>
<evidence type="ECO:0000256" key="6">
    <source>
        <dbReference type="ARBA" id="ARBA00022691"/>
    </source>
</evidence>
<dbReference type="PANTHER" id="PTHR11579">
    <property type="entry name" value="PROTEIN-L-ISOASPARTATE O-METHYLTRANSFERASE"/>
    <property type="match status" value="1"/>
</dbReference>
<evidence type="ECO:0000256" key="9">
    <source>
        <dbReference type="HAMAP-Rule" id="MF_00090"/>
    </source>
</evidence>
<evidence type="ECO:0000256" key="7">
    <source>
        <dbReference type="ARBA" id="ARBA00025330"/>
    </source>
</evidence>
<evidence type="ECO:0000256" key="5">
    <source>
        <dbReference type="ARBA" id="ARBA00022679"/>
    </source>
</evidence>
<dbReference type="HAMAP" id="MF_00090">
    <property type="entry name" value="PIMT"/>
    <property type="match status" value="1"/>
</dbReference>
<dbReference type="AlphaFoldDB" id="A0A1F2PAR4"/>
<name>A0A1F2PAR4_9EURY</name>
<feature type="active site" evidence="9">
    <location>
        <position position="59"/>
    </location>
</feature>
<accession>A0A1F2PAR4</accession>
<comment type="catalytic activity">
    <reaction evidence="8 9">
        <text>[protein]-L-isoaspartate + S-adenosyl-L-methionine = [protein]-L-isoaspartate alpha-methyl ester + S-adenosyl-L-homocysteine</text>
        <dbReference type="Rhea" id="RHEA:12705"/>
        <dbReference type="Rhea" id="RHEA-COMP:12143"/>
        <dbReference type="Rhea" id="RHEA-COMP:12144"/>
        <dbReference type="ChEBI" id="CHEBI:57856"/>
        <dbReference type="ChEBI" id="CHEBI:59789"/>
        <dbReference type="ChEBI" id="CHEBI:90596"/>
        <dbReference type="ChEBI" id="CHEBI:90598"/>
        <dbReference type="EC" id="2.1.1.77"/>
    </reaction>
</comment>
<dbReference type="PATRIC" id="fig|1838285.3.peg.661"/>
<dbReference type="EC" id="2.1.1.77" evidence="9"/>
<proteinExistence type="inferred from homology"/>
<dbReference type="Proteomes" id="UP000186940">
    <property type="component" value="Unassembled WGS sequence"/>
</dbReference>
<gene>
    <name evidence="9" type="primary">pcm</name>
    <name evidence="10" type="ORF">SCAL_000652</name>
</gene>
<dbReference type="STRING" id="1838285.SCAL_000652"/>
<comment type="subcellular location">
    <subcellularLocation>
        <location evidence="1 9">Cytoplasm</location>
    </subcellularLocation>
</comment>
<keyword evidence="11" id="KW-1185">Reference proteome</keyword>
<dbReference type="EMBL" id="LYOS01000002">
    <property type="protein sequence ID" value="OFV68012.1"/>
    <property type="molecule type" value="Genomic_DNA"/>
</dbReference>
<evidence type="ECO:0000256" key="2">
    <source>
        <dbReference type="ARBA" id="ARBA00005369"/>
    </source>
</evidence>
<evidence type="ECO:0000256" key="3">
    <source>
        <dbReference type="ARBA" id="ARBA00022490"/>
    </source>
</evidence>
<keyword evidence="5 9" id="KW-0808">Transferase</keyword>
<comment type="function">
    <text evidence="7 9">Catalyzes the methyl esterification of L-isoaspartyl residues in peptides and proteins that result from spontaneous decomposition of normal L-aspartyl and L-asparaginyl residues. It plays a role in the repair and/or degradation of damaged proteins.</text>
</comment>
<comment type="similarity">
    <text evidence="2 9">Belongs to the methyltransferase superfamily. L-isoaspartyl/D-aspartyl protein methyltransferase family.</text>
</comment>
<dbReference type="CDD" id="cd02440">
    <property type="entry name" value="AdoMet_MTases"/>
    <property type="match status" value="1"/>
</dbReference>
<dbReference type="PANTHER" id="PTHR11579:SF0">
    <property type="entry name" value="PROTEIN-L-ISOASPARTATE(D-ASPARTATE) O-METHYLTRANSFERASE"/>
    <property type="match status" value="1"/>
</dbReference>
<keyword evidence="4 9" id="KW-0489">Methyltransferase</keyword>
<dbReference type="PROSITE" id="PS01279">
    <property type="entry name" value="PCMT"/>
    <property type="match status" value="1"/>
</dbReference>
<evidence type="ECO:0000256" key="4">
    <source>
        <dbReference type="ARBA" id="ARBA00022603"/>
    </source>
</evidence>
<evidence type="ECO:0000313" key="11">
    <source>
        <dbReference type="Proteomes" id="UP000186940"/>
    </source>
</evidence>
<comment type="caution">
    <text evidence="10">The sequence shown here is derived from an EMBL/GenBank/DDBJ whole genome shotgun (WGS) entry which is preliminary data.</text>
</comment>
<dbReference type="NCBIfam" id="NF001453">
    <property type="entry name" value="PRK00312.1"/>
    <property type="match status" value="1"/>
</dbReference>
<dbReference type="GO" id="GO:0030091">
    <property type="term" value="P:protein repair"/>
    <property type="evidence" value="ECO:0007669"/>
    <property type="project" value="UniProtKB-UniRule"/>
</dbReference>
<dbReference type="NCBIfam" id="NF010549">
    <property type="entry name" value="PRK13942.1"/>
    <property type="match status" value="1"/>
</dbReference>
<protein>
    <recommendedName>
        <fullName evidence="9">Protein-L-isoaspartate O-methyltransferase</fullName>
        <ecNumber evidence="9">2.1.1.77</ecNumber>
    </recommendedName>
    <alternativeName>
        <fullName evidence="9">L-isoaspartyl protein carboxyl methyltransferase</fullName>
    </alternativeName>
    <alternativeName>
        <fullName evidence="9">Protein L-isoaspartyl methyltransferase</fullName>
    </alternativeName>
    <alternativeName>
        <fullName evidence="9">Protein-beta-aspartate methyltransferase</fullName>
        <shortName evidence="9">PIMT</shortName>
    </alternativeName>
</protein>
<dbReference type="InterPro" id="IPR029063">
    <property type="entry name" value="SAM-dependent_MTases_sf"/>
</dbReference>
<dbReference type="NCBIfam" id="TIGR00080">
    <property type="entry name" value="pimt"/>
    <property type="match status" value="1"/>
</dbReference>
<dbReference type="GO" id="GO:0004719">
    <property type="term" value="F:protein-L-isoaspartate (D-aspartate) O-methyltransferase activity"/>
    <property type="evidence" value="ECO:0007669"/>
    <property type="project" value="UniProtKB-UniRule"/>
</dbReference>
<dbReference type="GO" id="GO:0005737">
    <property type="term" value="C:cytoplasm"/>
    <property type="evidence" value="ECO:0007669"/>
    <property type="project" value="UniProtKB-SubCell"/>
</dbReference>
<keyword evidence="3 9" id="KW-0963">Cytoplasm</keyword>
<evidence type="ECO:0000256" key="8">
    <source>
        <dbReference type="ARBA" id="ARBA00029295"/>
    </source>
</evidence>
<reference evidence="10" key="1">
    <citation type="submission" date="2016-05" db="EMBL/GenBank/DDBJ databases">
        <title>Microbial consortia oxidize butane by reversing methanogenesis.</title>
        <authorList>
            <person name="Laso-Perez R."/>
            <person name="Richter M."/>
            <person name="Wegener G."/>
            <person name="Musat F."/>
        </authorList>
    </citation>
    <scope>NUCLEOTIDE SEQUENCE [LARGE SCALE GENOMIC DNA]</scope>
    <source>
        <strain evidence="10">BOX2</strain>
    </source>
</reference>
<dbReference type="FunFam" id="3.40.50.150:FF:000010">
    <property type="entry name" value="Protein-L-isoaspartate O-methyltransferase"/>
    <property type="match status" value="1"/>
</dbReference>
<dbReference type="Pfam" id="PF01135">
    <property type="entry name" value="PCMT"/>
    <property type="match status" value="1"/>
</dbReference>
<dbReference type="Gene3D" id="3.40.50.150">
    <property type="entry name" value="Vaccinia Virus protein VP39"/>
    <property type="match status" value="1"/>
</dbReference>
<dbReference type="SUPFAM" id="SSF53335">
    <property type="entry name" value="S-adenosyl-L-methionine-dependent methyltransferases"/>
    <property type="match status" value="1"/>
</dbReference>
<evidence type="ECO:0000313" key="10">
    <source>
        <dbReference type="EMBL" id="OFV68012.1"/>
    </source>
</evidence>
<keyword evidence="6 9" id="KW-0949">S-adenosyl-L-methionine</keyword>
<dbReference type="GO" id="GO:0032259">
    <property type="term" value="P:methylation"/>
    <property type="evidence" value="ECO:0007669"/>
    <property type="project" value="UniProtKB-KW"/>
</dbReference>
<evidence type="ECO:0000256" key="1">
    <source>
        <dbReference type="ARBA" id="ARBA00004496"/>
    </source>
</evidence>
<organism evidence="10 11">
    <name type="scientific">Candidatus Syntropharchaeum caldarium</name>
    <dbReference type="NCBI Taxonomy" id="1838285"/>
    <lineage>
        <taxon>Archaea</taxon>
        <taxon>Methanobacteriati</taxon>
        <taxon>Methanobacteriota</taxon>
        <taxon>Stenosarchaea group</taxon>
        <taxon>Methanomicrobia</taxon>
        <taxon>Methanosarcinales</taxon>
        <taxon>ANME-2 cluster</taxon>
        <taxon>Candidatus Syntropharchaeum</taxon>
    </lineage>
</organism>
<sequence length="213" mass="23463">MELDTAHRRMIESLKRLGVKQEVLRAMDKVPRHYFVPENRKHEAYVDHPLPIGDGQTISAPHMVAIMCDLLDIEPGNRILEVGAGSGYHAAVMAELVGEEGKIYTIERFEGLAATARENLRRAGYTNVEIFVGDGSLGLPEAAPFDRINVTCAAPDIPPPLLDQLKVGGKMVIPIGRYVQDLHLIEKRADGISRKIKGGVVFVPLIGEYGFKE</sequence>